<name>A0A1H6FGD6_9GAMM</name>
<sequence>MVFDRITVNPAQINGQPCIRNMRLTVRRVIELVATYADRQELLQEYPELEEEDILQALHYTAACLDDRIISLPVNYETAA</sequence>
<accession>A0A1H6FGD6</accession>
<organism evidence="1 3">
    <name type="scientific">Candidatus Venteria ishoeyi</name>
    <dbReference type="NCBI Taxonomy" id="1899563"/>
    <lineage>
        <taxon>Bacteria</taxon>
        <taxon>Pseudomonadati</taxon>
        <taxon>Pseudomonadota</taxon>
        <taxon>Gammaproteobacteria</taxon>
        <taxon>Thiotrichales</taxon>
        <taxon>Thiotrichaceae</taxon>
        <taxon>Venteria</taxon>
    </lineage>
</organism>
<dbReference type="Proteomes" id="UP000236724">
    <property type="component" value="Unassembled WGS sequence"/>
</dbReference>
<gene>
    <name evidence="1" type="ORF">MBHS_05016</name>
    <name evidence="2" type="ORF">MBHS_05146</name>
</gene>
<evidence type="ECO:0000313" key="3">
    <source>
        <dbReference type="Proteomes" id="UP000236724"/>
    </source>
</evidence>
<keyword evidence="3" id="KW-1185">Reference proteome</keyword>
<dbReference type="Pfam" id="PF04255">
    <property type="entry name" value="DUF433"/>
    <property type="match status" value="1"/>
</dbReference>
<reference evidence="1 3" key="1">
    <citation type="submission" date="2016-10" db="EMBL/GenBank/DDBJ databases">
        <authorList>
            <person name="de Groot N.N."/>
        </authorList>
    </citation>
    <scope>NUCLEOTIDE SEQUENCE [LARGE SCALE GENOMIC DNA]</scope>
    <source>
        <strain evidence="1">MBHS1</strain>
    </source>
</reference>
<dbReference type="InterPro" id="IPR036388">
    <property type="entry name" value="WH-like_DNA-bd_sf"/>
</dbReference>
<dbReference type="EMBL" id="FMSV02000559">
    <property type="protein sequence ID" value="SEH09251.1"/>
    <property type="molecule type" value="Genomic_DNA"/>
</dbReference>
<dbReference type="AlphaFoldDB" id="A0A1H6FGD6"/>
<dbReference type="EMBL" id="FMSV02000558">
    <property type="protein sequence ID" value="SEH09122.1"/>
    <property type="molecule type" value="Genomic_DNA"/>
</dbReference>
<dbReference type="RefSeq" id="WP_103922607.1">
    <property type="nucleotide sequence ID" value="NZ_FMSV02000558.1"/>
</dbReference>
<dbReference type="InterPro" id="IPR007367">
    <property type="entry name" value="DUF433"/>
</dbReference>
<dbReference type="InterPro" id="IPR009057">
    <property type="entry name" value="Homeodomain-like_sf"/>
</dbReference>
<evidence type="ECO:0000313" key="1">
    <source>
        <dbReference type="EMBL" id="SEH09122.1"/>
    </source>
</evidence>
<evidence type="ECO:0008006" key="4">
    <source>
        <dbReference type="Google" id="ProtNLM"/>
    </source>
</evidence>
<dbReference type="Gene3D" id="1.10.10.10">
    <property type="entry name" value="Winged helix-like DNA-binding domain superfamily/Winged helix DNA-binding domain"/>
    <property type="match status" value="1"/>
</dbReference>
<proteinExistence type="predicted"/>
<dbReference type="PANTHER" id="PTHR34849:SF3">
    <property type="entry name" value="SSR2962 PROTEIN"/>
    <property type="match status" value="1"/>
</dbReference>
<dbReference type="SUPFAM" id="SSF46689">
    <property type="entry name" value="Homeodomain-like"/>
    <property type="match status" value="1"/>
</dbReference>
<dbReference type="PANTHER" id="PTHR34849">
    <property type="entry name" value="SSL5025 PROTEIN"/>
    <property type="match status" value="1"/>
</dbReference>
<evidence type="ECO:0000313" key="2">
    <source>
        <dbReference type="EMBL" id="SEH09251.1"/>
    </source>
</evidence>
<dbReference type="OrthoDB" id="9809515at2"/>
<protein>
    <recommendedName>
        <fullName evidence="4">DUF433 domain-containing protein</fullName>
    </recommendedName>
</protein>